<proteinExistence type="predicted"/>
<protein>
    <submittedName>
        <fullName evidence="1">Uncharacterized protein</fullName>
    </submittedName>
</protein>
<sequence length="63" mass="7578">MVTESKTSPLRLRIWIVSFKKPKNAVPRFFEISGKKAMKMELFGLPKFRRKNHPQFTRLRFEP</sequence>
<accession>A0A7R8ZI01</accession>
<name>A0A7R8ZI01_TIMDO</name>
<evidence type="ECO:0000313" key="1">
    <source>
        <dbReference type="EMBL" id="CAD7206204.1"/>
    </source>
</evidence>
<reference evidence="1" key="1">
    <citation type="submission" date="2020-11" db="EMBL/GenBank/DDBJ databases">
        <authorList>
            <person name="Tran Van P."/>
        </authorList>
    </citation>
    <scope>NUCLEOTIDE SEQUENCE</scope>
</reference>
<organism evidence="1">
    <name type="scientific">Timema douglasi</name>
    <name type="common">Walking stick</name>
    <dbReference type="NCBI Taxonomy" id="61478"/>
    <lineage>
        <taxon>Eukaryota</taxon>
        <taxon>Metazoa</taxon>
        <taxon>Ecdysozoa</taxon>
        <taxon>Arthropoda</taxon>
        <taxon>Hexapoda</taxon>
        <taxon>Insecta</taxon>
        <taxon>Pterygota</taxon>
        <taxon>Neoptera</taxon>
        <taxon>Polyneoptera</taxon>
        <taxon>Phasmatodea</taxon>
        <taxon>Timematodea</taxon>
        <taxon>Timematoidea</taxon>
        <taxon>Timematidae</taxon>
        <taxon>Timema</taxon>
    </lineage>
</organism>
<gene>
    <name evidence="1" type="ORF">TDIB3V08_LOCUS12353</name>
</gene>
<dbReference type="EMBL" id="OA579747">
    <property type="protein sequence ID" value="CAD7206204.1"/>
    <property type="molecule type" value="Genomic_DNA"/>
</dbReference>
<dbReference type="AlphaFoldDB" id="A0A7R8ZI01"/>